<evidence type="ECO:0000256" key="2">
    <source>
        <dbReference type="ARBA" id="ARBA00009450"/>
    </source>
</evidence>
<evidence type="ECO:0000256" key="6">
    <source>
        <dbReference type="ARBA" id="ARBA00022692"/>
    </source>
</evidence>
<evidence type="ECO:0000256" key="5">
    <source>
        <dbReference type="ARBA" id="ARBA00022597"/>
    </source>
</evidence>
<keyword evidence="8" id="KW-0625">Polysaccharide transport</keyword>
<feature type="domain" description="Soluble ligand binding" evidence="18">
    <location>
        <begin position="318"/>
        <end position="363"/>
    </location>
</feature>
<evidence type="ECO:0000313" key="21">
    <source>
        <dbReference type="Proteomes" id="UP000297540"/>
    </source>
</evidence>
<evidence type="ECO:0000256" key="11">
    <source>
        <dbReference type="ARBA" id="ARBA00023136"/>
    </source>
</evidence>
<dbReference type="GO" id="GO:0015159">
    <property type="term" value="F:polysaccharide transmembrane transporter activity"/>
    <property type="evidence" value="ECO:0007669"/>
    <property type="project" value="InterPro"/>
</dbReference>
<evidence type="ECO:0000259" key="19">
    <source>
        <dbReference type="Pfam" id="PF22461"/>
    </source>
</evidence>
<keyword evidence="6 15" id="KW-0812">Transmembrane</keyword>
<evidence type="ECO:0000256" key="12">
    <source>
        <dbReference type="ARBA" id="ARBA00023139"/>
    </source>
</evidence>
<keyword evidence="10" id="KW-0626">Porin</keyword>
<evidence type="ECO:0000313" key="20">
    <source>
        <dbReference type="EMBL" id="TFF35537.1"/>
    </source>
</evidence>
<dbReference type="GO" id="GO:0006811">
    <property type="term" value="P:monoatomic ion transport"/>
    <property type="evidence" value="ECO:0007669"/>
    <property type="project" value="UniProtKB-KW"/>
</dbReference>
<feature type="transmembrane region" description="Helical" evidence="15">
    <location>
        <begin position="802"/>
        <end position="822"/>
    </location>
</feature>
<gene>
    <name evidence="20" type="ORF">E2R66_18810</name>
</gene>
<keyword evidence="12" id="KW-0564">Palmitate</keyword>
<evidence type="ECO:0000259" key="17">
    <source>
        <dbReference type="Pfam" id="PF02563"/>
    </source>
</evidence>
<dbReference type="GO" id="GO:0046930">
    <property type="term" value="C:pore complex"/>
    <property type="evidence" value="ECO:0007669"/>
    <property type="project" value="UniProtKB-KW"/>
</dbReference>
<evidence type="ECO:0000256" key="7">
    <source>
        <dbReference type="ARBA" id="ARBA00022729"/>
    </source>
</evidence>
<dbReference type="EMBL" id="SOZE01000021">
    <property type="protein sequence ID" value="TFF35537.1"/>
    <property type="molecule type" value="Genomic_DNA"/>
</dbReference>
<sequence length="824" mass="90244">MDRLKPCFILLVTLLWLVCISPANAQNLPQNLSGVNVNDMSDEQLRQALQQAQASGLSDATLLQTLQARGLSATQIQLLQTRIAALRKTAGAIQPSTQEPSVLARGLNYQPDTSNTPAGDKIYGLFTPKIFGANLFRNSNITFEPNLKLATPVNYILGPDDQLNINVYGASLVNWKLDVSPEGNINIPGVGILNVSGKTIEQATTSIKSKLAANNYAVGRGTSVQVGLGNIRSIKVIMVGEVVKPGTYTLSSLATAFNALYAAGGPGENGSFRQIEIIRNNRIVRRLDVYDFLVKGDQKDNIGLQDQDIIRVPTYRTRVQLAGEVKNPALFEVLAGESLQDVLRFAGGFSNEAYTARIKVSQISDQQRRITDVVEADYKNYVPLRGDKFTVERILNRFENRVTINGAVFRPGEYELQKGLTISQLIKNAAGLREDAFSARGSIARLKADNSFELVSFDVNEVMNKTAPDILLQREDVVTVTSITELRDEYRITIKGEVRNQGDFPYAENMSVEDLIIKAGGFTEGASARRIEVARRTNNGDPNSATSTLAEVFNIDVDPQLKKSSANFKLQPFDIVSIYSLPGYEKQSIVKIEGEVLYPGYYAVKFKNEKVSDLLTRAGGLTTFADIDGASLKRNALAIFVADKNGVDTNAIETDRLQRLNKLKQFNKDSTVTDSNELKYNFIGINLRSILKAPGSNIDLIVQNSDVISIPKQQQVVYVHGEVLYPSAVVFESGKSFNDYILGAGGYSSRALKRGSYVVYANHTVRGTGKFLFFNVHPEVRAGSEIYVTRKPERRGLSATEVVGLTSGLASLGAIILGIINLSK</sequence>
<proteinExistence type="inferred from homology"/>
<keyword evidence="5" id="KW-0762">Sugar transport</keyword>
<keyword evidence="11 15" id="KW-0472">Membrane</keyword>
<dbReference type="Pfam" id="PF10531">
    <property type="entry name" value="SLBB"/>
    <property type="match status" value="5"/>
</dbReference>
<accession>A0A4Y8SAG4</accession>
<dbReference type="AlphaFoldDB" id="A0A4Y8SAG4"/>
<evidence type="ECO:0000256" key="10">
    <source>
        <dbReference type="ARBA" id="ARBA00023114"/>
    </source>
</evidence>
<keyword evidence="3" id="KW-0813">Transport</keyword>
<feature type="domain" description="Soluble ligand binding" evidence="18">
    <location>
        <begin position="716"/>
        <end position="752"/>
    </location>
</feature>
<dbReference type="InterPro" id="IPR054765">
    <property type="entry name" value="SLBB_dom"/>
</dbReference>
<feature type="domain" description="Soluble ligand binding" evidence="18">
    <location>
        <begin position="492"/>
        <end position="540"/>
    </location>
</feature>
<evidence type="ECO:0000256" key="3">
    <source>
        <dbReference type="ARBA" id="ARBA00022448"/>
    </source>
</evidence>
<comment type="caution">
    <text evidence="20">The sequence shown here is derived from an EMBL/GenBank/DDBJ whole genome shotgun (WGS) entry which is preliminary data.</text>
</comment>
<dbReference type="InterPro" id="IPR019554">
    <property type="entry name" value="Soluble_ligand-bd"/>
</dbReference>
<dbReference type="Gene3D" id="3.30.1950.10">
    <property type="entry name" value="wza like domain"/>
    <property type="match status" value="1"/>
</dbReference>
<reference evidence="20 21" key="1">
    <citation type="journal article" date="2017" name="Int. J. Syst. Evol. Microbiol.">
        <title>Mucilaginibacterpsychrotolerans sp. nov., isolated from peatlands.</title>
        <authorList>
            <person name="Deng Y."/>
            <person name="Shen L."/>
            <person name="Xu B."/>
            <person name="Liu Y."/>
            <person name="Gu Z."/>
            <person name="Liu H."/>
            <person name="Zhou Y."/>
        </authorList>
    </citation>
    <scope>NUCLEOTIDE SEQUENCE [LARGE SCALE GENOMIC DNA]</scope>
    <source>
        <strain evidence="20 21">NH7-4</strain>
    </source>
</reference>
<keyword evidence="14" id="KW-0449">Lipoprotein</keyword>
<keyword evidence="9" id="KW-0406">Ion transport</keyword>
<evidence type="ECO:0000259" key="18">
    <source>
        <dbReference type="Pfam" id="PF10531"/>
    </source>
</evidence>
<evidence type="ECO:0000256" key="9">
    <source>
        <dbReference type="ARBA" id="ARBA00023065"/>
    </source>
</evidence>
<dbReference type="RefSeq" id="WP_133233329.1">
    <property type="nucleotide sequence ID" value="NZ_SOZE01000021.1"/>
</dbReference>
<evidence type="ECO:0000256" key="14">
    <source>
        <dbReference type="ARBA" id="ARBA00023288"/>
    </source>
</evidence>
<feature type="domain" description="Soluble ligand binding" evidence="18">
    <location>
        <begin position="589"/>
        <end position="628"/>
    </location>
</feature>
<feature type="domain" description="Soluble ligand binding" evidence="18">
    <location>
        <begin position="401"/>
        <end position="445"/>
    </location>
</feature>
<feature type="domain" description="Polysaccharide export protein N-terminal" evidence="17">
    <location>
        <begin position="151"/>
        <end position="218"/>
    </location>
</feature>
<dbReference type="PANTHER" id="PTHR33619">
    <property type="entry name" value="POLYSACCHARIDE EXPORT PROTEIN GFCE-RELATED"/>
    <property type="match status" value="1"/>
</dbReference>
<evidence type="ECO:0000256" key="8">
    <source>
        <dbReference type="ARBA" id="ARBA00023047"/>
    </source>
</evidence>
<feature type="signal peptide" evidence="16">
    <location>
        <begin position="1"/>
        <end position="25"/>
    </location>
</feature>
<evidence type="ECO:0000256" key="16">
    <source>
        <dbReference type="SAM" id="SignalP"/>
    </source>
</evidence>
<dbReference type="Pfam" id="PF22461">
    <property type="entry name" value="SLBB_2"/>
    <property type="match status" value="1"/>
</dbReference>
<evidence type="ECO:0000256" key="15">
    <source>
        <dbReference type="SAM" id="Phobius"/>
    </source>
</evidence>
<comment type="similarity">
    <text evidence="2">Belongs to the BexD/CtrA/VexA family.</text>
</comment>
<protein>
    <submittedName>
        <fullName evidence="20">Capsule biosynthesis protein</fullName>
    </submittedName>
</protein>
<dbReference type="InterPro" id="IPR003715">
    <property type="entry name" value="Poly_export_N"/>
</dbReference>
<evidence type="ECO:0000256" key="1">
    <source>
        <dbReference type="ARBA" id="ARBA00004571"/>
    </source>
</evidence>
<dbReference type="Gene3D" id="3.10.560.10">
    <property type="entry name" value="Outer membrane lipoprotein wza domain like"/>
    <property type="match status" value="6"/>
</dbReference>
<dbReference type="GO" id="GO:0009279">
    <property type="term" value="C:cell outer membrane"/>
    <property type="evidence" value="ECO:0007669"/>
    <property type="project" value="UniProtKB-SubCell"/>
</dbReference>
<dbReference type="Proteomes" id="UP000297540">
    <property type="component" value="Unassembled WGS sequence"/>
</dbReference>
<evidence type="ECO:0000256" key="13">
    <source>
        <dbReference type="ARBA" id="ARBA00023237"/>
    </source>
</evidence>
<feature type="domain" description="SLBB" evidence="19">
    <location>
        <begin position="235"/>
        <end position="312"/>
    </location>
</feature>
<dbReference type="InterPro" id="IPR049712">
    <property type="entry name" value="Poly_export"/>
</dbReference>
<organism evidence="20 21">
    <name type="scientific">Mucilaginibacter psychrotolerans</name>
    <dbReference type="NCBI Taxonomy" id="1524096"/>
    <lineage>
        <taxon>Bacteria</taxon>
        <taxon>Pseudomonadati</taxon>
        <taxon>Bacteroidota</taxon>
        <taxon>Sphingobacteriia</taxon>
        <taxon>Sphingobacteriales</taxon>
        <taxon>Sphingobacteriaceae</taxon>
        <taxon>Mucilaginibacter</taxon>
    </lineage>
</organism>
<dbReference type="GO" id="GO:0015288">
    <property type="term" value="F:porin activity"/>
    <property type="evidence" value="ECO:0007669"/>
    <property type="project" value="UniProtKB-KW"/>
</dbReference>
<dbReference type="PANTHER" id="PTHR33619:SF3">
    <property type="entry name" value="POLYSACCHARIDE EXPORT PROTEIN GFCE-RELATED"/>
    <property type="match status" value="1"/>
</dbReference>
<feature type="chain" id="PRO_5021196782" evidence="16">
    <location>
        <begin position="26"/>
        <end position="824"/>
    </location>
</feature>
<name>A0A4Y8SAG4_9SPHI</name>
<keyword evidence="15" id="KW-1133">Transmembrane helix</keyword>
<keyword evidence="13" id="KW-0998">Cell outer membrane</keyword>
<keyword evidence="21" id="KW-1185">Reference proteome</keyword>
<keyword evidence="7 16" id="KW-0732">Signal</keyword>
<keyword evidence="4" id="KW-1134">Transmembrane beta strand</keyword>
<evidence type="ECO:0000256" key="4">
    <source>
        <dbReference type="ARBA" id="ARBA00022452"/>
    </source>
</evidence>
<dbReference type="Pfam" id="PF02563">
    <property type="entry name" value="Poly_export"/>
    <property type="match status" value="1"/>
</dbReference>
<comment type="subcellular location">
    <subcellularLocation>
        <location evidence="1">Cell outer membrane</location>
        <topology evidence="1">Multi-pass membrane protein</topology>
    </subcellularLocation>
</comment>
<dbReference type="OrthoDB" id="9808948at2"/>